<dbReference type="InterPro" id="IPR013785">
    <property type="entry name" value="Aldolase_TIM"/>
</dbReference>
<dbReference type="Gene3D" id="3.20.20.70">
    <property type="entry name" value="Aldolase class I"/>
    <property type="match status" value="1"/>
</dbReference>
<accession>A0ABV5KUK1</accession>
<sequence length="294" mass="33511">MKAVLYYRGSLSSCNYDCPYCPFSKNKDSAATLAKDREQLIAFVDWVKAQQPAGHRLSIFFNPYGEGLIHRWYREAMVELSHMPHVDKVAIQTNLSAKLDWTDRLDRQKAAFWATYHPGQTTKANFVRQCVRLFEQGLPLSVGTVGVRSAFDAIASLRRALPPELYMWVNAYKDKPDYYTTSDRAFLRGIDPLFESNLSDYDSAGHRCGAGLDVFYVQGPGLVKRCYKDRQVIGHLYRDGLDVLSRQRLCRMKTCDCYIGYIHMPELGLQEVYGDRLLERIASPKVRAIDGAAL</sequence>
<dbReference type="EMBL" id="JBHMDO010000033">
    <property type="protein sequence ID" value="MFB9328063.1"/>
    <property type="molecule type" value="Genomic_DNA"/>
</dbReference>
<gene>
    <name evidence="1" type="ORF">ACFFSY_19220</name>
</gene>
<reference evidence="1 2" key="1">
    <citation type="submission" date="2024-09" db="EMBL/GenBank/DDBJ databases">
        <authorList>
            <person name="Sun Q."/>
            <person name="Mori K."/>
        </authorList>
    </citation>
    <scope>NUCLEOTIDE SEQUENCE [LARGE SCALE GENOMIC DNA]</scope>
    <source>
        <strain evidence="1 2">TISTR 2452</strain>
    </source>
</reference>
<proteinExistence type="predicted"/>
<dbReference type="Proteomes" id="UP001589747">
    <property type="component" value="Unassembled WGS sequence"/>
</dbReference>
<dbReference type="RefSeq" id="WP_377497009.1">
    <property type="nucleotide sequence ID" value="NZ_JBHMDO010000033.1"/>
</dbReference>
<keyword evidence="2" id="KW-1185">Reference proteome</keyword>
<dbReference type="InterPro" id="IPR047771">
    <property type="entry name" value="Radical_SAM_STM4011-like"/>
</dbReference>
<evidence type="ECO:0000313" key="2">
    <source>
        <dbReference type="Proteomes" id="UP001589747"/>
    </source>
</evidence>
<organism evidence="1 2">
    <name type="scientific">Paenibacillus aurantiacus</name>
    <dbReference type="NCBI Taxonomy" id="1936118"/>
    <lineage>
        <taxon>Bacteria</taxon>
        <taxon>Bacillati</taxon>
        <taxon>Bacillota</taxon>
        <taxon>Bacilli</taxon>
        <taxon>Bacillales</taxon>
        <taxon>Paenibacillaceae</taxon>
        <taxon>Paenibacillus</taxon>
    </lineage>
</organism>
<evidence type="ECO:0000313" key="1">
    <source>
        <dbReference type="EMBL" id="MFB9328063.1"/>
    </source>
</evidence>
<dbReference type="InterPro" id="IPR058240">
    <property type="entry name" value="rSAM_sf"/>
</dbReference>
<dbReference type="SUPFAM" id="SSF102114">
    <property type="entry name" value="Radical SAM enzymes"/>
    <property type="match status" value="1"/>
</dbReference>
<protein>
    <submittedName>
        <fullName evidence="1">STM4011 family radical SAM protein</fullName>
    </submittedName>
</protein>
<dbReference type="NCBIfam" id="NF038073">
    <property type="entry name" value="rSAM_STM4011"/>
    <property type="match status" value="1"/>
</dbReference>
<comment type="caution">
    <text evidence="1">The sequence shown here is derived from an EMBL/GenBank/DDBJ whole genome shotgun (WGS) entry which is preliminary data.</text>
</comment>
<name>A0ABV5KUK1_9BACL</name>